<gene>
    <name evidence="2" type="ORF">ACFPM7_21450</name>
</gene>
<protein>
    <recommendedName>
        <fullName evidence="1">Lincosamide nucleotidyltransferase-like C-terminal domain-containing protein</fullName>
    </recommendedName>
</protein>
<evidence type="ECO:0000313" key="3">
    <source>
        <dbReference type="Proteomes" id="UP001596157"/>
    </source>
</evidence>
<accession>A0ABW0EVL2</accession>
<dbReference type="Gene3D" id="3.30.460.10">
    <property type="entry name" value="Beta Polymerase, domain 2"/>
    <property type="match status" value="1"/>
</dbReference>
<dbReference type="Gene3D" id="1.20.120.330">
    <property type="entry name" value="Nucleotidyltransferases domain 2"/>
    <property type="match status" value="1"/>
</dbReference>
<comment type="caution">
    <text evidence="2">The sequence shown here is derived from an EMBL/GenBank/DDBJ whole genome shotgun (WGS) entry which is preliminary data.</text>
</comment>
<keyword evidence="3" id="KW-1185">Reference proteome</keyword>
<organism evidence="2 3">
    <name type="scientific">Actinokineospora guangxiensis</name>
    <dbReference type="NCBI Taxonomy" id="1490288"/>
    <lineage>
        <taxon>Bacteria</taxon>
        <taxon>Bacillati</taxon>
        <taxon>Actinomycetota</taxon>
        <taxon>Actinomycetes</taxon>
        <taxon>Pseudonocardiales</taxon>
        <taxon>Pseudonocardiaceae</taxon>
        <taxon>Actinokineospora</taxon>
    </lineage>
</organism>
<sequence length="160" mass="17413">MTALDSRIAGFDGVEFVARLAPLELAYTNMHGILAVVFDDLMRGEFHLSAAGSGIEEIAAWAGLVHLPRPDTAVLLDRTGRLSDAAARLSVFQPPDPAPTARRLIDELTNWTLMLAHILARGETARAHNLLHAVVAPLQLQLCRLLRDSTAHWLSPSRAP</sequence>
<reference evidence="3" key="1">
    <citation type="journal article" date="2019" name="Int. J. Syst. Evol. Microbiol.">
        <title>The Global Catalogue of Microorganisms (GCM) 10K type strain sequencing project: providing services to taxonomists for standard genome sequencing and annotation.</title>
        <authorList>
            <consortium name="The Broad Institute Genomics Platform"/>
            <consortium name="The Broad Institute Genome Sequencing Center for Infectious Disease"/>
            <person name="Wu L."/>
            <person name="Ma J."/>
        </authorList>
    </citation>
    <scope>NUCLEOTIDE SEQUENCE [LARGE SCALE GENOMIC DNA]</scope>
    <source>
        <strain evidence="3">CCUG 59778</strain>
    </source>
</reference>
<feature type="domain" description="Lincosamide nucleotidyltransferase-like C-terminal" evidence="1">
    <location>
        <begin position="103"/>
        <end position="158"/>
    </location>
</feature>
<dbReference type="InterPro" id="IPR043519">
    <property type="entry name" value="NT_sf"/>
</dbReference>
<dbReference type="Proteomes" id="UP001596157">
    <property type="component" value="Unassembled WGS sequence"/>
</dbReference>
<proteinExistence type="predicted"/>
<evidence type="ECO:0000259" key="1">
    <source>
        <dbReference type="Pfam" id="PF21418"/>
    </source>
</evidence>
<dbReference type="EMBL" id="JBHSKF010000012">
    <property type="protein sequence ID" value="MFC5289625.1"/>
    <property type="molecule type" value="Genomic_DNA"/>
</dbReference>
<dbReference type="InterPro" id="IPR048495">
    <property type="entry name" value="LinB-like_C"/>
</dbReference>
<dbReference type="RefSeq" id="WP_378249478.1">
    <property type="nucleotide sequence ID" value="NZ_JBHSKF010000012.1"/>
</dbReference>
<name>A0ABW0EVL2_9PSEU</name>
<evidence type="ECO:0000313" key="2">
    <source>
        <dbReference type="EMBL" id="MFC5289625.1"/>
    </source>
</evidence>
<dbReference type="Pfam" id="PF21418">
    <property type="entry name" value="LinB-like_C"/>
    <property type="match status" value="1"/>
</dbReference>